<name>A0A097P8U0_9ABAC</name>
<sequence length="114" mass="13938">MELEQPSNLYHGFVCVVSTNFYRKYNMYRIGYTKNLRQQLQVLNENSPFVFTVDFAYGTDNWMYTKRLLIENFAHKHYRNSYFVLDNNEFDRLKSLCAKLQPRSPKHYKKYRKN</sequence>
<evidence type="ECO:0000259" key="1">
    <source>
        <dbReference type="Pfam" id="PF10544"/>
    </source>
</evidence>
<dbReference type="GeneID" id="26382462"/>
<reference evidence="2 3" key="1">
    <citation type="journal article" date="2014" name="PLoS ONE">
        <title>Genomic Sequencing and Analysis of Sucra jujuba Nucleopolyhedrovirus.</title>
        <authorList>
            <person name="Liu X."/>
            <person name="Yin F."/>
            <person name="Zhu Z."/>
            <person name="Hou D."/>
            <person name="Wang J."/>
            <person name="Zhang L."/>
            <person name="Wang M."/>
            <person name="Wang H."/>
            <person name="Hu Z."/>
            <person name="Deng F."/>
        </authorList>
    </citation>
    <scope>NUCLEOTIDE SEQUENCE [LARGE SCALE GENOMIC DNA]</scope>
    <source>
        <strain evidence="2">473</strain>
    </source>
</reference>
<dbReference type="Pfam" id="PF10544">
    <property type="entry name" value="T5orf172"/>
    <property type="match status" value="1"/>
</dbReference>
<proteinExistence type="predicted"/>
<dbReference type="RefSeq" id="YP_009186698.1">
    <property type="nucleotide sequence ID" value="NC_028636.1"/>
</dbReference>
<dbReference type="OrthoDB" id="8240at10239"/>
<evidence type="ECO:0000313" key="3">
    <source>
        <dbReference type="Proteomes" id="UP000201917"/>
    </source>
</evidence>
<dbReference type="KEGG" id="vg:26382462"/>
<dbReference type="InterPro" id="IPR018306">
    <property type="entry name" value="Phage_T5_Orf172_DNA-bd"/>
</dbReference>
<protein>
    <submittedName>
        <fullName evidence="2">Bro-1</fullName>
    </submittedName>
</protein>
<dbReference type="Proteomes" id="UP000201917">
    <property type="component" value="Segment"/>
</dbReference>
<dbReference type="EMBL" id="KJ676450">
    <property type="protein sequence ID" value="AIU41246.1"/>
    <property type="molecule type" value="Genomic_DNA"/>
</dbReference>
<organism evidence="2 3">
    <name type="scientific">Sucra jujuba nucleopolyhedrovirus</name>
    <dbReference type="NCBI Taxonomy" id="1563660"/>
    <lineage>
        <taxon>Viruses</taxon>
        <taxon>Viruses incertae sedis</taxon>
        <taxon>Naldaviricetes</taxon>
        <taxon>Lefavirales</taxon>
        <taxon>Baculoviridae</taxon>
        <taxon>Alphabaculovirus</taxon>
        <taxon>Alphabaculovirus sujujubae</taxon>
    </lineage>
</organism>
<evidence type="ECO:0000313" key="2">
    <source>
        <dbReference type="EMBL" id="AIU41246.1"/>
    </source>
</evidence>
<keyword evidence="3" id="KW-1185">Reference proteome</keyword>
<feature type="domain" description="Bacteriophage T5 Orf172 DNA-binding" evidence="1">
    <location>
        <begin position="12"/>
        <end position="80"/>
    </location>
</feature>
<accession>A0A097P8U0</accession>